<comment type="subcellular location">
    <subcellularLocation>
        <location evidence="1">Nucleus</location>
    </subcellularLocation>
</comment>
<keyword evidence="5" id="KW-0175">Coiled coil</keyword>
<dbReference type="GO" id="GO:0017056">
    <property type="term" value="F:structural constituent of nuclear pore"/>
    <property type="evidence" value="ECO:0007669"/>
    <property type="project" value="TreeGrafter"/>
</dbReference>
<dbReference type="OrthoDB" id="2019644at2759"/>
<dbReference type="GO" id="GO:0044611">
    <property type="term" value="C:nuclear pore inner ring"/>
    <property type="evidence" value="ECO:0007669"/>
    <property type="project" value="TreeGrafter"/>
</dbReference>
<dbReference type="PhylomeDB" id="A0A061AVV8"/>
<dbReference type="GO" id="GO:0006999">
    <property type="term" value="P:nuclear pore organization"/>
    <property type="evidence" value="ECO:0007669"/>
    <property type="project" value="TreeGrafter"/>
</dbReference>
<sequence>MPLHWSLPLFEQLYASIQQQRCDVALFKSLKDDLINLTRSPAKSPNSRTELEKGKLKFSDGLEYELNDSFKFSAATLSDELNLDEVAAAEILSSAEGSGNALLDSAKAAHYLRKQHILSIVSYVFNCDDQQLIKELWSEKFVDDLMEAFKFVHEELKSIHQSVARTRFVGDYSAADFQLKLTFRRDFLNQQHEMLGEILYGLVSQNLINKTNFVRFLDFASSFDIDDIFITHLLPALFLFCSKLDKLREDDVKVLHSDLLKALKDSDIYQRPVKLIVILVFITYFINWCKASNDRINAFDFDIAIETPMTTAVQLGAIEQLLIICAETSDNDFELFYDLRSLLEQHLPRLVPKRILDINEDETKKVRSQDPQAAPVYIVTKAYKLSENLSTLLTETIHNFVQCFIFDAAFLLIKIKDSEEDSLLSGEDSLLDDISKKADLERFYLAVYYLYANREDLISTFWEDRESNAYGFIEWASKGDDLLMRSTFLVMLSALTKGEENANHVYHFIANSDKVSWSVIINILNAHIEAIFKFEASGDDKDLNEETILSISSYFTLIYKVAENNTAAKDLFDLSLFDTLFLFIKLDTPLIGAVLHVLGALVSENTDRRTIIWERLDQWLFAQDGSIDECFQSRLVAFPDILGFVHLIEVLLRPRSTFGKFTLPYPQNLGHPYRKPGLTPYLDFLLSNVFFYSPSLYFAEKVALQDPILRIIDHCLSSFDPKIILNSFPAGVDLNKVVSTGEFTTYTQASPAPIVMNYLFQEKIYTTLLDITSTGFDNICDKSFDEKQVQVVDLSLQIIEKVLSLEVTYIDELLPILKKDNRFFMPSRVGTHGLSSFYDAILFNLPVVAHIALYIGSSHLPIADKSIKLMTRFSKSSQFGSNNPNGAGKTKLLTIMDSVNESLRIKVNMINQLESEITSAENLALKTQILDFLNMNLSVSSRKITVAHFLLGFDFSNGLSLGSKSSLSMIASKKSLFKMLLFVLESSLLTIDTTNIDYAPMRLASLSLEIVLKLCRNPLSSGIVLEFLSEYGLLKTLLDTPRIDQSTQWNKEKFNPLISSKTAFNGGPAMGAFLSLLKQRSLVLQYLSLELHRTSAEGSISKTNHYIDLLIDGYGVFAGPPKVLSFLDVLELSLDDVSTIPEDDLHVFNSVDLTLDFNKISPTINCDGPIFNLEDVDALLDLHLRSKWVDGSYKTDEQAKAKEQEIETFKSELKRADSKLSVLSNALVPVPSSIKSNESEAAEEKDAIKTKLTNFLSYNKFKTFQLASLHSWVQLIQVIVTDGKINPIKRSNFILEVFQSIIPRINDYVEQDILYAEELVSLCVSLYDIYHQDRKSTEDGESNVVDAYERLYPLFKTAIHGILSPASSITLRSDLYVLGNKYLSWILKHKDTSKEILQSIKLSSDRLITVICNDAISGEGPTRITGILLLESLFQLSNINQLNFVLDTLVKNNLLLLLVKSIKRADDTLLLSYESKISLDALLYELTAFKAILSFLIRVAETHHGAQQLLQSEIFQTIKSCQFLLIDPDLGIELVFGETSVQNSTFVKVNLSLDTPLSLATSPNGVSLFELFIPTFQLVSAILLSTSSENKPVIHQVRNLLKHFKKLIVGVLKRDMLVESKKEKDVYSQEGSKGSSLKELVNLLVLLSTLTKFDPEE</sequence>
<reference evidence="6" key="1">
    <citation type="journal article" date="2014" name="Genome Announc.">
        <title>Genome sequence of the yeast Cyberlindnera fabianii (Hansenula fabianii).</title>
        <authorList>
            <person name="Freel K.C."/>
            <person name="Sarilar V."/>
            <person name="Neuveglise C."/>
            <person name="Devillers H."/>
            <person name="Friedrich A."/>
            <person name="Schacherer J."/>
        </authorList>
    </citation>
    <scope>NUCLEOTIDE SEQUENCE</scope>
    <source>
        <strain evidence="6">YJS4271</strain>
    </source>
</reference>
<dbReference type="VEuPathDB" id="FungiDB:BON22_4453"/>
<organism evidence="6">
    <name type="scientific">Cyberlindnera fabianii</name>
    <name type="common">Yeast</name>
    <name type="synonym">Hansenula fabianii</name>
    <dbReference type="NCBI Taxonomy" id="36022"/>
    <lineage>
        <taxon>Eukaryota</taxon>
        <taxon>Fungi</taxon>
        <taxon>Dikarya</taxon>
        <taxon>Ascomycota</taxon>
        <taxon>Saccharomycotina</taxon>
        <taxon>Saccharomycetes</taxon>
        <taxon>Phaffomycetales</taxon>
        <taxon>Phaffomycetaceae</taxon>
        <taxon>Cyberlindnera</taxon>
    </lineage>
</organism>
<dbReference type="InterPro" id="IPR021827">
    <property type="entry name" value="Nup186/Nup192/Nup205"/>
</dbReference>
<evidence type="ECO:0000256" key="1">
    <source>
        <dbReference type="ARBA" id="ARBA00004123"/>
    </source>
</evidence>
<comment type="similarity">
    <text evidence="2">Belongs to the NUP186/NUP192/NUP205 family.</text>
</comment>
<accession>A0A061AVV8</accession>
<evidence type="ECO:0000256" key="2">
    <source>
        <dbReference type="ARBA" id="ARBA00005892"/>
    </source>
</evidence>
<dbReference type="EMBL" id="LK052888">
    <property type="protein sequence ID" value="CDR39461.1"/>
    <property type="molecule type" value="Genomic_DNA"/>
</dbReference>
<evidence type="ECO:0000256" key="3">
    <source>
        <dbReference type="ARBA" id="ARBA00022448"/>
    </source>
</evidence>
<proteinExistence type="inferred from homology"/>
<protein>
    <submittedName>
        <fullName evidence="6">CYFA0S03e03620g1_1</fullName>
    </submittedName>
</protein>
<evidence type="ECO:0000256" key="4">
    <source>
        <dbReference type="ARBA" id="ARBA00023242"/>
    </source>
</evidence>
<evidence type="ECO:0000313" key="6">
    <source>
        <dbReference type="EMBL" id="CDR39461.1"/>
    </source>
</evidence>
<name>A0A061AVV8_CYBFA</name>
<gene>
    <name evidence="6" type="ORF">CYFA0S_03e03620g</name>
</gene>
<keyword evidence="4" id="KW-0539">Nucleus</keyword>
<feature type="coiled-coil region" evidence="5">
    <location>
        <begin position="1199"/>
        <end position="1226"/>
    </location>
</feature>
<evidence type="ECO:0000256" key="5">
    <source>
        <dbReference type="SAM" id="Coils"/>
    </source>
</evidence>
<dbReference type="PANTHER" id="PTHR31344">
    <property type="entry name" value="NUCLEAR PORE COMPLEX PROTEIN NUP205"/>
    <property type="match status" value="1"/>
</dbReference>
<keyword evidence="3" id="KW-0813">Transport</keyword>
<dbReference type="PANTHER" id="PTHR31344:SF0">
    <property type="entry name" value="NUCLEAR PORE COMPLEX PROTEIN NUP205"/>
    <property type="match status" value="1"/>
</dbReference>
<dbReference type="Pfam" id="PF11894">
    <property type="entry name" value="Nup192"/>
    <property type="match status" value="1"/>
</dbReference>